<dbReference type="RefSeq" id="WP_149430747.1">
    <property type="nucleotide sequence ID" value="NZ_VLNY01000005.1"/>
</dbReference>
<accession>A0A5A7SDN0</accession>
<sequence length="396" mass="43414">MAEKVSISKVIAFRLAANGLTERADADGLISAAGRCGVQNSPPGSALLALHARVRDVTSDRVTAAVADDKTLLQTWSVRGAPFYFPTADAAVFTTGVLPTTEAAMRRFVRGAEQSIDRLDMPLTDVVELCATDIVDVLAGQRLAIDRLGEQLADRVSRRLTAKQRRIWNEEGPHAAGQPIGQAVVHFCLRILTLQQVVCFAPRDGNTAPFVLVDEWLDQPIPDTEPQDARAELVRRYLHCYGPSTKADFAAWLGVRAGDATPWWDSVTSELTEVEFDGTAWILTTDVDELRSSPQAKGVRLLPPRDPYTQLRDRETIVDKRFRRDVWKTVGEPGAVLADGTIVGVWRPRKKGTTLTLTVSTFTSLSSRHRTALRAEAEGIAPLRSASSVAVEFETF</sequence>
<dbReference type="EMBL" id="VLNY01000005">
    <property type="protein sequence ID" value="KAA0022693.1"/>
    <property type="molecule type" value="Genomic_DNA"/>
</dbReference>
<dbReference type="Pfam" id="PF06224">
    <property type="entry name" value="AlkZ-like"/>
    <property type="match status" value="1"/>
</dbReference>
<dbReference type="GO" id="GO:0003677">
    <property type="term" value="F:DNA binding"/>
    <property type="evidence" value="ECO:0007669"/>
    <property type="project" value="UniProtKB-KW"/>
</dbReference>
<name>A0A5A7SDN0_9NOCA</name>
<proteinExistence type="predicted"/>
<dbReference type="AlphaFoldDB" id="A0A5A7SDN0"/>
<protein>
    <submittedName>
        <fullName evidence="1">Winged helix DNA-binding domain-containing protein</fullName>
    </submittedName>
</protein>
<dbReference type="OrthoDB" id="9148135at2"/>
<keyword evidence="2" id="KW-1185">Reference proteome</keyword>
<comment type="caution">
    <text evidence="1">The sequence shown here is derived from an EMBL/GenBank/DDBJ whole genome shotgun (WGS) entry which is preliminary data.</text>
</comment>
<keyword evidence="1" id="KW-0238">DNA-binding</keyword>
<reference evidence="1 2" key="1">
    <citation type="submission" date="2019-07" db="EMBL/GenBank/DDBJ databases">
        <title>Rhodococcus cavernicolus sp. nov., isolated from a cave.</title>
        <authorList>
            <person name="Lee S.D."/>
        </authorList>
    </citation>
    <scope>NUCLEOTIDE SEQUENCE [LARGE SCALE GENOMIC DNA]</scope>
    <source>
        <strain evidence="1 2">C1-24</strain>
    </source>
</reference>
<dbReference type="Proteomes" id="UP000322244">
    <property type="component" value="Unassembled WGS sequence"/>
</dbReference>
<evidence type="ECO:0000313" key="1">
    <source>
        <dbReference type="EMBL" id="KAA0022693.1"/>
    </source>
</evidence>
<dbReference type="PANTHER" id="PTHR38479">
    <property type="entry name" value="LMO0824 PROTEIN"/>
    <property type="match status" value="1"/>
</dbReference>
<dbReference type="InterPro" id="IPR009351">
    <property type="entry name" value="AlkZ-like"/>
</dbReference>
<gene>
    <name evidence="1" type="ORF">FOY51_13505</name>
</gene>
<evidence type="ECO:0000313" key="2">
    <source>
        <dbReference type="Proteomes" id="UP000322244"/>
    </source>
</evidence>
<dbReference type="PANTHER" id="PTHR38479:SF2">
    <property type="entry name" value="WINGED HELIX DNA-BINDING DOMAIN-CONTAINING PROTEIN"/>
    <property type="match status" value="1"/>
</dbReference>
<organism evidence="1 2">
    <name type="scientific">Antrihabitans cavernicola</name>
    <dbReference type="NCBI Taxonomy" id="2495913"/>
    <lineage>
        <taxon>Bacteria</taxon>
        <taxon>Bacillati</taxon>
        <taxon>Actinomycetota</taxon>
        <taxon>Actinomycetes</taxon>
        <taxon>Mycobacteriales</taxon>
        <taxon>Nocardiaceae</taxon>
        <taxon>Antrihabitans</taxon>
    </lineage>
</organism>